<dbReference type="EMBL" id="FWXV01000011">
    <property type="protein sequence ID" value="SMD25472.1"/>
    <property type="molecule type" value="Genomic_DNA"/>
</dbReference>
<dbReference type="RefSeq" id="WP_084433439.1">
    <property type="nucleotide sequence ID" value="NZ_FWXV01000011.1"/>
</dbReference>
<protein>
    <submittedName>
        <fullName evidence="7">Fluoroquinolone transport system permease protein</fullName>
    </submittedName>
</protein>
<dbReference type="AlphaFoldDB" id="A0A1W2FUR4"/>
<evidence type="ECO:0000256" key="4">
    <source>
        <dbReference type="ARBA" id="ARBA00023136"/>
    </source>
</evidence>
<dbReference type="Pfam" id="PF12698">
    <property type="entry name" value="ABC2_membrane_3"/>
    <property type="match status" value="1"/>
</dbReference>
<proteinExistence type="predicted"/>
<gene>
    <name evidence="7" type="ORF">SAMN05661093_09158</name>
</gene>
<evidence type="ECO:0000256" key="2">
    <source>
        <dbReference type="ARBA" id="ARBA00022692"/>
    </source>
</evidence>
<dbReference type="GO" id="GO:0140359">
    <property type="term" value="F:ABC-type transporter activity"/>
    <property type="evidence" value="ECO:0007669"/>
    <property type="project" value="InterPro"/>
</dbReference>
<evidence type="ECO:0000256" key="3">
    <source>
        <dbReference type="ARBA" id="ARBA00022989"/>
    </source>
</evidence>
<feature type="transmembrane region" description="Helical" evidence="5">
    <location>
        <begin position="170"/>
        <end position="188"/>
    </location>
</feature>
<dbReference type="Proteomes" id="UP000192674">
    <property type="component" value="Unassembled WGS sequence"/>
</dbReference>
<comment type="subcellular location">
    <subcellularLocation>
        <location evidence="1">Membrane</location>
        <topology evidence="1">Multi-pass membrane protein</topology>
    </subcellularLocation>
</comment>
<evidence type="ECO:0000256" key="1">
    <source>
        <dbReference type="ARBA" id="ARBA00004141"/>
    </source>
</evidence>
<feature type="transmembrane region" description="Helical" evidence="5">
    <location>
        <begin position="59"/>
        <end position="84"/>
    </location>
</feature>
<feature type="transmembrane region" description="Helical" evidence="5">
    <location>
        <begin position="135"/>
        <end position="158"/>
    </location>
</feature>
<evidence type="ECO:0000256" key="5">
    <source>
        <dbReference type="SAM" id="Phobius"/>
    </source>
</evidence>
<keyword evidence="8" id="KW-1185">Reference proteome</keyword>
<name>A0A1W2FUR4_KIBAR</name>
<keyword evidence="2 5" id="KW-0812">Transmembrane</keyword>
<feature type="transmembrane region" description="Helical" evidence="5">
    <location>
        <begin position="217"/>
        <end position="236"/>
    </location>
</feature>
<reference evidence="7 8" key="1">
    <citation type="submission" date="2017-04" db="EMBL/GenBank/DDBJ databases">
        <authorList>
            <person name="Afonso C.L."/>
            <person name="Miller P.J."/>
            <person name="Scott M.A."/>
            <person name="Spackman E."/>
            <person name="Goraichik I."/>
            <person name="Dimitrov K.M."/>
            <person name="Suarez D.L."/>
            <person name="Swayne D.E."/>
        </authorList>
    </citation>
    <scope>NUCLEOTIDE SEQUENCE [LARGE SCALE GENOMIC DNA]</scope>
    <source>
        <strain evidence="7 8">DSM 43828</strain>
    </source>
</reference>
<dbReference type="GO" id="GO:0016020">
    <property type="term" value="C:membrane"/>
    <property type="evidence" value="ECO:0007669"/>
    <property type="project" value="UniProtKB-SubCell"/>
</dbReference>
<keyword evidence="3 5" id="KW-1133">Transmembrane helix</keyword>
<dbReference type="InterPro" id="IPR013525">
    <property type="entry name" value="ABC2_TM"/>
</dbReference>
<feature type="transmembrane region" description="Helical" evidence="5">
    <location>
        <begin position="21"/>
        <end position="39"/>
    </location>
</feature>
<organism evidence="7 8">
    <name type="scientific">Kibdelosporangium aridum</name>
    <dbReference type="NCBI Taxonomy" id="2030"/>
    <lineage>
        <taxon>Bacteria</taxon>
        <taxon>Bacillati</taxon>
        <taxon>Actinomycetota</taxon>
        <taxon>Actinomycetes</taxon>
        <taxon>Pseudonocardiales</taxon>
        <taxon>Pseudonocardiaceae</taxon>
        <taxon>Kibdelosporangium</taxon>
    </lineage>
</organism>
<evidence type="ECO:0000259" key="6">
    <source>
        <dbReference type="Pfam" id="PF12698"/>
    </source>
</evidence>
<feature type="transmembrane region" description="Helical" evidence="5">
    <location>
        <begin position="105"/>
        <end position="123"/>
    </location>
</feature>
<evidence type="ECO:0000313" key="7">
    <source>
        <dbReference type="EMBL" id="SMD25472.1"/>
    </source>
</evidence>
<evidence type="ECO:0000313" key="8">
    <source>
        <dbReference type="Proteomes" id="UP000192674"/>
    </source>
</evidence>
<accession>A0A1W2FUR4</accession>
<feature type="domain" description="ABC-2 type transporter transmembrane" evidence="6">
    <location>
        <begin position="60"/>
        <end position="223"/>
    </location>
</feature>
<sequence>MANAFTAFGRNDLRGVGRDTLLAGMFLAPLVWIAMVRFATPPVTRLLAEDYQVDLRPHYPLILVGFLLLTSAIIVGGVTALIVLEERDANTLAAVRITPASLSQYIGYRAIIAVLLTTVYVIGTITASGLLPARLIPALIPIGVLTGLSALVITLAILAVTKNKVEGIAAIRALGIVVAGLPLLPAFIDSHWHLAFGLLPTYWPAQAFLAASDGEVWWPYLVGGAVYHTLVAWPLYRSFIKSST</sequence>
<dbReference type="OrthoDB" id="3567423at2"/>
<keyword evidence="4 5" id="KW-0472">Membrane</keyword>